<keyword evidence="2" id="KW-1185">Reference proteome</keyword>
<dbReference type="GO" id="GO:0000139">
    <property type="term" value="C:Golgi membrane"/>
    <property type="evidence" value="ECO:0007669"/>
    <property type="project" value="InterPro"/>
</dbReference>
<feature type="transmembrane region" description="Helical" evidence="1">
    <location>
        <begin position="128"/>
        <end position="148"/>
    </location>
</feature>
<feature type="transmembrane region" description="Helical" evidence="1">
    <location>
        <begin position="53"/>
        <end position="75"/>
    </location>
</feature>
<sequence>MFVKNSSTFSDLPVKESNRRKIKVPTSKAENQQLKEGFEDDDNEDIAYLNFRLLWPLGITTVFSAGFFILAFVTMEMMEHLAFERFALNQLLFMYGKTKGFCNNTSPYQKGMWPSFLRQVEMKVLSNVLFRVAVCVPMAVRILEALIIRNSTRELPTINKNIFFHYFNEMAGFAVIAEVLSLGLFSITTIRFDYPMFYDLMFGVFVVSSTAYMFLRTILSFVPEDSQPIDQIVTIIRLVCTILFTWTASQVFQTHQKFIKETGCHGYVSPKEALTEYVALLAYLLFNLTHLVDVRDIRVICYARTSSGECEPVRPENFDRKTPGAKYFHCRAFELHQRQLLGLEKRKDTNLKQF</sequence>
<feature type="transmembrane region" description="Helical" evidence="1">
    <location>
        <begin position="197"/>
        <end position="215"/>
    </location>
</feature>
<keyword evidence="1" id="KW-0472">Membrane</keyword>
<feature type="transmembrane region" description="Helical" evidence="1">
    <location>
        <begin position="235"/>
        <end position="252"/>
    </location>
</feature>
<organism evidence="2 3">
    <name type="scientific">Ditylenchus dipsaci</name>
    <dbReference type="NCBI Taxonomy" id="166011"/>
    <lineage>
        <taxon>Eukaryota</taxon>
        <taxon>Metazoa</taxon>
        <taxon>Ecdysozoa</taxon>
        <taxon>Nematoda</taxon>
        <taxon>Chromadorea</taxon>
        <taxon>Rhabditida</taxon>
        <taxon>Tylenchina</taxon>
        <taxon>Tylenchomorpha</taxon>
        <taxon>Sphaerularioidea</taxon>
        <taxon>Anguinidae</taxon>
        <taxon>Anguininae</taxon>
        <taxon>Ditylenchus</taxon>
    </lineage>
</organism>
<dbReference type="InterPro" id="IPR039545">
    <property type="entry name" value="PGAP2"/>
</dbReference>
<keyword evidence="1" id="KW-1133">Transmembrane helix</keyword>
<dbReference type="GO" id="GO:0005789">
    <property type="term" value="C:endoplasmic reticulum membrane"/>
    <property type="evidence" value="ECO:0007669"/>
    <property type="project" value="TreeGrafter"/>
</dbReference>
<protein>
    <submittedName>
        <fullName evidence="3">Uncharacterized protein</fullName>
    </submittedName>
</protein>
<dbReference type="AlphaFoldDB" id="A0A915CYQ3"/>
<proteinExistence type="predicted"/>
<dbReference type="WBParaSite" id="jg13683">
    <property type="protein sequence ID" value="jg13683"/>
    <property type="gene ID" value="jg13683"/>
</dbReference>
<reference evidence="3" key="1">
    <citation type="submission" date="2022-11" db="UniProtKB">
        <authorList>
            <consortium name="WormBaseParasite"/>
        </authorList>
    </citation>
    <scope>IDENTIFICATION</scope>
</reference>
<dbReference type="PANTHER" id="PTHR12892">
    <property type="entry name" value="FGF RECEPTOR ACTIVATING PROTEIN 1"/>
    <property type="match status" value="1"/>
</dbReference>
<keyword evidence="1" id="KW-0812">Transmembrane</keyword>
<dbReference type="PANTHER" id="PTHR12892:SF8">
    <property type="entry name" value="PROTEIN CBG16685"/>
    <property type="match status" value="1"/>
</dbReference>
<dbReference type="GO" id="GO:0006506">
    <property type="term" value="P:GPI anchor biosynthetic process"/>
    <property type="evidence" value="ECO:0007669"/>
    <property type="project" value="TreeGrafter"/>
</dbReference>
<feature type="transmembrane region" description="Helical" evidence="1">
    <location>
        <begin position="163"/>
        <end position="185"/>
    </location>
</feature>
<evidence type="ECO:0000256" key="1">
    <source>
        <dbReference type="SAM" id="Phobius"/>
    </source>
</evidence>
<evidence type="ECO:0000313" key="3">
    <source>
        <dbReference type="WBParaSite" id="jg13683"/>
    </source>
</evidence>
<dbReference type="Proteomes" id="UP000887574">
    <property type="component" value="Unplaced"/>
</dbReference>
<name>A0A915CYQ3_9BILA</name>
<evidence type="ECO:0000313" key="2">
    <source>
        <dbReference type="Proteomes" id="UP000887574"/>
    </source>
</evidence>
<accession>A0A915CYQ3</accession>